<dbReference type="EMBL" id="MUGS01000077">
    <property type="protein sequence ID" value="OXE97150.1"/>
    <property type="molecule type" value="Genomic_DNA"/>
</dbReference>
<dbReference type="OrthoDB" id="1349247at2"/>
<evidence type="ECO:0000313" key="2">
    <source>
        <dbReference type="Proteomes" id="UP000214684"/>
    </source>
</evidence>
<comment type="caution">
    <text evidence="1">The sequence shown here is derived from an EMBL/GenBank/DDBJ whole genome shotgun (WGS) entry which is preliminary data.</text>
</comment>
<dbReference type="AlphaFoldDB" id="A0A227NHB4"/>
<dbReference type="Proteomes" id="UP000214684">
    <property type="component" value="Unassembled WGS sequence"/>
</dbReference>
<keyword evidence="2" id="KW-1185">Reference proteome</keyword>
<accession>A0A227NHB4</accession>
<protein>
    <submittedName>
        <fullName evidence="1">Uncharacterized protein</fullName>
    </submittedName>
</protein>
<dbReference type="RefSeq" id="WP_089481913.1">
    <property type="nucleotide sequence ID" value="NZ_MUGS01000077.1"/>
</dbReference>
<proteinExistence type="predicted"/>
<sequence length="163" mass="18635">MKNLILTVGFLWMIIGIHSVNAQVVSDSIKITNDNCATRLAKEYMLKMGTIEQDQKRNPLLRSSELLKGTDFEKEANGVFLISTFNTHRRKLIVLKKGNQIKLLTFSNLGESLTELIKFLDETKFSNDELLNYVDAIQTYLKYSKNTIKANNKIGNSDWLNCK</sequence>
<organism evidence="1 2">
    <name type="scientific">Flavobacterium araucananum</name>
    <dbReference type="NCBI Taxonomy" id="946678"/>
    <lineage>
        <taxon>Bacteria</taxon>
        <taxon>Pseudomonadati</taxon>
        <taxon>Bacteroidota</taxon>
        <taxon>Flavobacteriia</taxon>
        <taxon>Flavobacteriales</taxon>
        <taxon>Flavobacteriaceae</taxon>
        <taxon>Flavobacterium</taxon>
    </lineage>
</organism>
<evidence type="ECO:0000313" key="1">
    <source>
        <dbReference type="EMBL" id="OXE97150.1"/>
    </source>
</evidence>
<reference evidence="1 2" key="1">
    <citation type="submission" date="2016-11" db="EMBL/GenBank/DDBJ databases">
        <title>Whole genomes of Flavobacteriaceae.</title>
        <authorList>
            <person name="Stine C."/>
            <person name="Li C."/>
            <person name="Tadesse D."/>
        </authorList>
    </citation>
    <scope>NUCLEOTIDE SEQUENCE [LARGE SCALE GENOMIC DNA]</scope>
    <source>
        <strain evidence="1 2">DSM 24704</strain>
    </source>
</reference>
<gene>
    <name evidence="1" type="ORF">B0A64_23560</name>
</gene>
<name>A0A227NHB4_9FLAO</name>